<dbReference type="STRING" id="441103.TRN7648_04095"/>
<evidence type="ECO:0000313" key="1">
    <source>
        <dbReference type="EMBL" id="CUH82553.1"/>
    </source>
</evidence>
<dbReference type="InterPro" id="IPR021233">
    <property type="entry name" value="DUF2783"/>
</dbReference>
<proteinExistence type="predicted"/>
<dbReference type="OrthoDB" id="8420594at2"/>
<evidence type="ECO:0008006" key="3">
    <source>
        <dbReference type="Google" id="ProtNLM"/>
    </source>
</evidence>
<dbReference type="AlphaFoldDB" id="A0A0N7M184"/>
<sequence>MGKVITKPNIPNPDDFYARLLAAHDGLSDVESTTLNARMVLILANHIGDTDVLDEALSMAKQPAEAKRRSA</sequence>
<name>A0A0N7M184_9RHOB</name>
<dbReference type="Pfam" id="PF10932">
    <property type="entry name" value="DUF2783"/>
    <property type="match status" value="1"/>
</dbReference>
<organism evidence="1 2">
    <name type="scientific">Tropicibacter naphthalenivorans</name>
    <dbReference type="NCBI Taxonomy" id="441103"/>
    <lineage>
        <taxon>Bacteria</taxon>
        <taxon>Pseudomonadati</taxon>
        <taxon>Pseudomonadota</taxon>
        <taxon>Alphaproteobacteria</taxon>
        <taxon>Rhodobacterales</taxon>
        <taxon>Roseobacteraceae</taxon>
        <taxon>Tropicibacter</taxon>
    </lineage>
</organism>
<reference evidence="1 2" key="1">
    <citation type="submission" date="2015-09" db="EMBL/GenBank/DDBJ databases">
        <authorList>
            <consortium name="Swine Surveillance"/>
        </authorList>
    </citation>
    <scope>NUCLEOTIDE SEQUENCE [LARGE SCALE GENOMIC DNA]</scope>
    <source>
        <strain evidence="1 2">CECT 7648</strain>
    </source>
</reference>
<gene>
    <name evidence="1" type="ORF">TRN7648_04095</name>
</gene>
<accession>A0A0N7M184</accession>
<dbReference type="RefSeq" id="WP_058249446.1">
    <property type="nucleotide sequence ID" value="NZ_CYSE01000015.1"/>
</dbReference>
<protein>
    <recommendedName>
        <fullName evidence="3">DUF2783 domain-containing protein</fullName>
    </recommendedName>
</protein>
<keyword evidence="2" id="KW-1185">Reference proteome</keyword>
<dbReference type="Proteomes" id="UP000054935">
    <property type="component" value="Unassembled WGS sequence"/>
</dbReference>
<evidence type="ECO:0000313" key="2">
    <source>
        <dbReference type="Proteomes" id="UP000054935"/>
    </source>
</evidence>
<dbReference type="EMBL" id="CYSE01000015">
    <property type="protein sequence ID" value="CUH82553.1"/>
    <property type="molecule type" value="Genomic_DNA"/>
</dbReference>